<dbReference type="SUPFAM" id="SSF53955">
    <property type="entry name" value="Lysozyme-like"/>
    <property type="match status" value="1"/>
</dbReference>
<dbReference type="RefSeq" id="WP_097357095.1">
    <property type="nucleotide sequence ID" value="NZ_CAWNJE010000013.1"/>
</dbReference>
<dbReference type="Gene3D" id="1.10.530.10">
    <property type="match status" value="1"/>
</dbReference>
<dbReference type="AlphaFoldDB" id="A0A2A5T0R8"/>
<dbReference type="Gene3D" id="3.10.350.10">
    <property type="entry name" value="LysM domain"/>
    <property type="match status" value="3"/>
</dbReference>
<name>A0A2A5T0R8_9GAMM</name>
<evidence type="ECO:0000313" key="3">
    <source>
        <dbReference type="Proteomes" id="UP000219020"/>
    </source>
</evidence>
<dbReference type="CDD" id="cd00118">
    <property type="entry name" value="LysM"/>
    <property type="match status" value="3"/>
</dbReference>
<dbReference type="EMBL" id="NBYY01000031">
    <property type="protein sequence ID" value="PCS21720.1"/>
    <property type="molecule type" value="Genomic_DNA"/>
</dbReference>
<dbReference type="FunFam" id="1.10.530.10:FF:000004">
    <property type="entry name" value="Membrane-bound lytic murein transglycosylase D"/>
    <property type="match status" value="1"/>
</dbReference>
<comment type="caution">
    <text evidence="2">The sequence shown here is derived from an EMBL/GenBank/DDBJ whole genome shotgun (WGS) entry which is preliminary data.</text>
</comment>
<dbReference type="CDD" id="cd16894">
    <property type="entry name" value="MltD-like"/>
    <property type="match status" value="1"/>
</dbReference>
<dbReference type="Pfam" id="PF01476">
    <property type="entry name" value="LysM"/>
    <property type="match status" value="3"/>
</dbReference>
<dbReference type="GO" id="GO:0008932">
    <property type="term" value="F:lytic endotransglycosylase activity"/>
    <property type="evidence" value="ECO:0007669"/>
    <property type="project" value="TreeGrafter"/>
</dbReference>
<dbReference type="Proteomes" id="UP000219020">
    <property type="component" value="Unassembled WGS sequence"/>
</dbReference>
<dbReference type="GeneID" id="66952386"/>
<keyword evidence="3" id="KW-1185">Reference proteome</keyword>
<dbReference type="SMART" id="SM00257">
    <property type="entry name" value="LysM"/>
    <property type="match status" value="3"/>
</dbReference>
<evidence type="ECO:0000313" key="2">
    <source>
        <dbReference type="EMBL" id="PCS21720.1"/>
    </source>
</evidence>
<dbReference type="PROSITE" id="PS51257">
    <property type="entry name" value="PROKAR_LIPOPROTEIN"/>
    <property type="match status" value="1"/>
</dbReference>
<dbReference type="InterPro" id="IPR008258">
    <property type="entry name" value="Transglycosylase_SLT_dom_1"/>
</dbReference>
<dbReference type="InterPro" id="IPR023346">
    <property type="entry name" value="Lysozyme-like_dom_sf"/>
</dbReference>
<organism evidence="2 3">
    <name type="scientific">Candidatus Enterovibrio escicola</name>
    <dbReference type="NCBI Taxonomy" id="1927127"/>
    <lineage>
        <taxon>Bacteria</taxon>
        <taxon>Pseudomonadati</taxon>
        <taxon>Pseudomonadota</taxon>
        <taxon>Gammaproteobacteria</taxon>
        <taxon>Vibrionales</taxon>
        <taxon>Vibrionaceae</taxon>
        <taxon>Enterovibrio</taxon>
    </lineage>
</organism>
<feature type="domain" description="LysM" evidence="1">
    <location>
        <begin position="466"/>
        <end position="510"/>
    </location>
</feature>
<dbReference type="SUPFAM" id="SSF54106">
    <property type="entry name" value="LysM domain"/>
    <property type="match status" value="3"/>
</dbReference>
<feature type="domain" description="LysM" evidence="1">
    <location>
        <begin position="335"/>
        <end position="378"/>
    </location>
</feature>
<evidence type="ECO:0000259" key="1">
    <source>
        <dbReference type="PROSITE" id="PS51782"/>
    </source>
</evidence>
<reference evidence="3" key="1">
    <citation type="submission" date="2017-04" db="EMBL/GenBank/DDBJ databases">
        <title>Genome evolution of the luminous symbionts of deep sea anglerfish.</title>
        <authorList>
            <person name="Hendry T.A."/>
        </authorList>
    </citation>
    <scope>NUCLEOTIDE SEQUENCE [LARGE SCALE GENOMIC DNA]</scope>
</reference>
<protein>
    <submittedName>
        <fullName evidence="2">Membrane-bound lytic murein transglycosylase D</fullName>
    </submittedName>
</protein>
<sequence length="522" mass="60202">MKLRYVLTCSILLIGCQLSKTNNIETIRMIPEKTTTNQQIETNSIVVKEDPIPHAVTPQAQENIWDRITMQLELAVPDKQRINYYRNWYLKHPQHLETVAKRAEPFLYLITEKVEARGIPLEIALLPIVESAFDQFAYSHEQAAGLWQFVPDTGHRFGLKQNWWYDGRRDVIASTDAALDLLEYLHKKFNGNWFHALAAYNTGERRIFMAIRKNKSMGKPTDFWSLDLPKETSEYVPKLIAVADIIKHQHKYKLSLLPIVNKPVVGTVDPNVQMDLAQAANYAGLSLSELKSLNPGYNHWVTSPNGPTHFLLPHNKIDRFKRTFSDNGNKSINITRYKVKTGDSLSLIAQRHHTTIKVIKLANSLDSSNILSGQHLIIPNGLKVQTKYSLNDLRRFAKFSSKKNSDYKLSYRVKQGDSFWKISLEQDISYKDLARWNGMNLQDPLHIGQKLTMWKRADDNVLIRTILYSIREGDSLSSIALQYNVSVSELVKWNSLKKHEYLKLRQKLKIYIDISETNSKTR</sequence>
<dbReference type="PROSITE" id="PS51782">
    <property type="entry name" value="LYSM"/>
    <property type="match status" value="3"/>
</dbReference>
<feature type="domain" description="LysM" evidence="1">
    <location>
        <begin position="409"/>
        <end position="453"/>
    </location>
</feature>
<proteinExistence type="predicted"/>
<accession>A0A2A5T0R8</accession>
<dbReference type="InterPro" id="IPR018392">
    <property type="entry name" value="LysM"/>
</dbReference>
<dbReference type="Pfam" id="PF01464">
    <property type="entry name" value="SLT"/>
    <property type="match status" value="1"/>
</dbReference>
<dbReference type="InterPro" id="IPR036779">
    <property type="entry name" value="LysM_dom_sf"/>
</dbReference>
<dbReference type="PANTHER" id="PTHR33734:SF22">
    <property type="entry name" value="MEMBRANE-BOUND LYTIC MUREIN TRANSGLYCOSYLASE D"/>
    <property type="match status" value="1"/>
</dbReference>
<dbReference type="PANTHER" id="PTHR33734">
    <property type="entry name" value="LYSM DOMAIN-CONTAINING GPI-ANCHORED PROTEIN 2"/>
    <property type="match status" value="1"/>
</dbReference>
<gene>
    <name evidence="2" type="ORF">BTN49_2732</name>
</gene>